<organism evidence="14 15">
    <name type="scientific">Deinococcus metallilatus</name>
    <dbReference type="NCBI Taxonomy" id="1211322"/>
    <lineage>
        <taxon>Bacteria</taxon>
        <taxon>Thermotogati</taxon>
        <taxon>Deinococcota</taxon>
        <taxon>Deinococci</taxon>
        <taxon>Deinococcales</taxon>
        <taxon>Deinococcaceae</taxon>
        <taxon>Deinococcus</taxon>
    </lineage>
</organism>
<feature type="binding site" evidence="11">
    <location>
        <position position="39"/>
    </location>
    <ligand>
        <name>NADP(+)</name>
        <dbReference type="ChEBI" id="CHEBI:58349"/>
    </ligand>
</feature>
<keyword evidence="5 11" id="KW-0285">Flavoprotein</keyword>
<comment type="subunit">
    <text evidence="11">Homotetramer.</text>
</comment>
<evidence type="ECO:0000256" key="2">
    <source>
        <dbReference type="ARBA" id="ARBA00008014"/>
    </source>
</evidence>
<evidence type="ECO:0000256" key="10">
    <source>
        <dbReference type="ARBA" id="ARBA00023239"/>
    </source>
</evidence>
<accession>A0AAJ5JZ00</accession>
<evidence type="ECO:0000256" key="9">
    <source>
        <dbReference type="ARBA" id="ARBA00023141"/>
    </source>
</evidence>
<dbReference type="AlphaFoldDB" id="A0AAJ5JZ00"/>
<dbReference type="HAMAP" id="MF_00300">
    <property type="entry name" value="Chorismate_synth"/>
    <property type="match status" value="1"/>
</dbReference>
<dbReference type="PROSITE" id="PS00787">
    <property type="entry name" value="CHORISMATE_SYNTHASE_1"/>
    <property type="match status" value="1"/>
</dbReference>
<comment type="function">
    <text evidence="11">Catalyzes the anti-1,4-elimination of the C-3 phosphate and the C-6 proR hydrogen from 5-enolpyruvylshikimate-3-phosphate (EPSP) to yield chorismate, which is the branch point compound that serves as the starting substrate for the three terminal pathways of aromatic amino acid biosynthesis. This reaction introduces a second double bond into the aromatic ring system.</text>
</comment>
<dbReference type="SUPFAM" id="SSF103263">
    <property type="entry name" value="Chorismate synthase, AroC"/>
    <property type="match status" value="1"/>
</dbReference>
<feature type="binding site" evidence="11">
    <location>
        <begin position="305"/>
        <end position="309"/>
    </location>
    <ligand>
        <name>FMN</name>
        <dbReference type="ChEBI" id="CHEBI:58210"/>
    </ligand>
</feature>
<dbReference type="PANTHER" id="PTHR21085:SF0">
    <property type="entry name" value="CHORISMATE SYNTHASE"/>
    <property type="match status" value="1"/>
</dbReference>
<dbReference type="EMBL" id="VBRC01000004">
    <property type="protein sequence ID" value="TLK29041.1"/>
    <property type="molecule type" value="Genomic_DNA"/>
</dbReference>
<sequence length="382" mass="41051">MRYLTAGESHGPQLTAIIEGLPSQLPLGQGDINPWLRKRQGGYGRGRRMVIETDEAQVMSGVRAGRTTGAPVTLVIENKDHRNWTGIMSPEPGGEPRKKALTDARPGHADLTGGIKYRHKDLRDVLERASARETAARVAVGSVALKLLSELGVEGANYVASLGGIETRQPFSWDQLDAIEDSDLRTPDGDAAAQMRGRIDQAKKDGDTLGGILEVRFRGLPVGLGSYVHWDRKLDGRIAQACLSVQAMKGVEIGRAFENAVKPGSGVHDPVYYRGDTYARDTNSAGGLEAGMTNGEELIVRVAMKPIATLMKPLPTVNVVTHEAADAARERSDTTAVPAAGVILQCVIGWVLAEAVLEKFGGDTLPELQERVAAARAYARDY</sequence>
<dbReference type="PANTHER" id="PTHR21085">
    <property type="entry name" value="CHORISMATE SYNTHASE"/>
    <property type="match status" value="1"/>
</dbReference>
<keyword evidence="9 11" id="KW-0057">Aromatic amino acid biosynthesis</keyword>
<feature type="binding site" evidence="11">
    <location>
        <position position="331"/>
    </location>
    <ligand>
        <name>FMN</name>
        <dbReference type="ChEBI" id="CHEBI:58210"/>
    </ligand>
</feature>
<comment type="cofactor">
    <cofactor evidence="11 12">
        <name>FMNH2</name>
        <dbReference type="ChEBI" id="CHEBI:57618"/>
    </cofactor>
    <text evidence="11 12">Reduced FMN (FMNH(2)).</text>
</comment>
<dbReference type="RefSeq" id="WP_129119844.1">
    <property type="nucleotide sequence ID" value="NZ_BSUI01000017.1"/>
</dbReference>
<dbReference type="GO" id="GO:0009073">
    <property type="term" value="P:aromatic amino acid family biosynthetic process"/>
    <property type="evidence" value="ECO:0007669"/>
    <property type="project" value="UniProtKB-KW"/>
</dbReference>
<evidence type="ECO:0000313" key="14">
    <source>
        <dbReference type="EMBL" id="TLK29041.1"/>
    </source>
</evidence>
<comment type="caution">
    <text evidence="14">The sequence shown here is derived from an EMBL/GenBank/DDBJ whole genome shotgun (WGS) entry which is preliminary data.</text>
</comment>
<dbReference type="Pfam" id="PF01264">
    <property type="entry name" value="Chorismate_synt"/>
    <property type="match status" value="1"/>
</dbReference>
<evidence type="ECO:0000256" key="12">
    <source>
        <dbReference type="RuleBase" id="RU000605"/>
    </source>
</evidence>
<keyword evidence="8 11" id="KW-0521">NADP</keyword>
<comment type="similarity">
    <text evidence="2 11 12">Belongs to the chorismate synthase family.</text>
</comment>
<dbReference type="NCBIfam" id="NF003793">
    <property type="entry name" value="PRK05382.1"/>
    <property type="match status" value="1"/>
</dbReference>
<dbReference type="GO" id="GO:0008652">
    <property type="term" value="P:amino acid biosynthetic process"/>
    <property type="evidence" value="ECO:0007669"/>
    <property type="project" value="UniProtKB-KW"/>
</dbReference>
<evidence type="ECO:0000313" key="15">
    <source>
        <dbReference type="Proteomes" id="UP000308000"/>
    </source>
</evidence>
<dbReference type="CDD" id="cd07304">
    <property type="entry name" value="Chorismate_synthase"/>
    <property type="match status" value="1"/>
</dbReference>
<name>A0AAJ5JZ00_9DEIO</name>
<evidence type="ECO:0000313" key="13">
    <source>
        <dbReference type="EMBL" id="MBB5294760.1"/>
    </source>
</evidence>
<dbReference type="Gene3D" id="3.60.150.10">
    <property type="entry name" value="Chorismate synthase AroC"/>
    <property type="match status" value="1"/>
</dbReference>
<protein>
    <recommendedName>
        <fullName evidence="3 11">Chorismate synthase</fullName>
        <shortName evidence="11">CS</shortName>
        <ecNumber evidence="3 11">4.2.3.5</ecNumber>
    </recommendedName>
    <alternativeName>
        <fullName evidence="11">5-enolpyruvylshikimate-3-phosphate phospholyase</fullName>
    </alternativeName>
</protein>
<evidence type="ECO:0000256" key="7">
    <source>
        <dbReference type="ARBA" id="ARBA00022827"/>
    </source>
</evidence>
<dbReference type="NCBIfam" id="TIGR00033">
    <property type="entry name" value="aroC"/>
    <property type="match status" value="1"/>
</dbReference>
<evidence type="ECO:0000313" key="16">
    <source>
        <dbReference type="Proteomes" id="UP000536909"/>
    </source>
</evidence>
<dbReference type="InterPro" id="IPR020541">
    <property type="entry name" value="Chorismate_synthase_CS"/>
</dbReference>
<dbReference type="GO" id="GO:0005829">
    <property type="term" value="C:cytosol"/>
    <property type="evidence" value="ECO:0007669"/>
    <property type="project" value="TreeGrafter"/>
</dbReference>
<evidence type="ECO:0000256" key="11">
    <source>
        <dbReference type="HAMAP-Rule" id="MF_00300"/>
    </source>
</evidence>
<reference evidence="13 16" key="2">
    <citation type="submission" date="2020-08" db="EMBL/GenBank/DDBJ databases">
        <title>Genomic Encyclopedia of Type Strains, Phase IV (KMG-IV): sequencing the most valuable type-strain genomes for metagenomic binning, comparative biology and taxonomic classification.</title>
        <authorList>
            <person name="Goeker M."/>
        </authorList>
    </citation>
    <scope>NUCLEOTIDE SEQUENCE [LARGE SCALE GENOMIC DNA]</scope>
    <source>
        <strain evidence="13 16">DSM 105434</strain>
    </source>
</reference>
<comment type="pathway">
    <text evidence="1 11 12">Metabolic intermediate biosynthesis; chorismate biosynthesis; chorismate from D-erythrose 4-phosphate and phosphoenolpyruvate: step 7/7.</text>
</comment>
<dbReference type="GO" id="GO:0010181">
    <property type="term" value="F:FMN binding"/>
    <property type="evidence" value="ECO:0007669"/>
    <property type="project" value="TreeGrafter"/>
</dbReference>
<dbReference type="Proteomes" id="UP000536909">
    <property type="component" value="Unassembled WGS sequence"/>
</dbReference>
<feature type="binding site" evidence="11">
    <location>
        <position position="45"/>
    </location>
    <ligand>
        <name>NADP(+)</name>
        <dbReference type="ChEBI" id="CHEBI:58349"/>
    </ligand>
</feature>
<dbReference type="InterPro" id="IPR035904">
    <property type="entry name" value="Chorismate_synth_AroC_sf"/>
</dbReference>
<dbReference type="PROSITE" id="PS00788">
    <property type="entry name" value="CHORISMATE_SYNTHASE_2"/>
    <property type="match status" value="1"/>
</dbReference>
<keyword evidence="10 11" id="KW-0456">Lyase</keyword>
<dbReference type="InterPro" id="IPR000453">
    <property type="entry name" value="Chorismate_synth"/>
</dbReference>
<keyword evidence="4 11" id="KW-0028">Amino-acid biosynthesis</keyword>
<dbReference type="EMBL" id="JACHFV010000005">
    <property type="protein sequence ID" value="MBB5294760.1"/>
    <property type="molecule type" value="Genomic_DNA"/>
</dbReference>
<proteinExistence type="inferred from homology"/>
<reference evidence="14 15" key="1">
    <citation type="submission" date="2019-04" db="EMBL/GenBank/DDBJ databases">
        <title>Deinococcus metalilatus MA1002 mutant No.5.</title>
        <authorList>
            <person name="Park W."/>
            <person name="Park C."/>
        </authorList>
    </citation>
    <scope>NUCLEOTIDE SEQUENCE [LARGE SCALE GENOMIC DNA]</scope>
    <source>
        <strain evidence="14 15">MA1002-m5</strain>
    </source>
</reference>
<evidence type="ECO:0000256" key="5">
    <source>
        <dbReference type="ARBA" id="ARBA00022630"/>
    </source>
</evidence>
<evidence type="ECO:0000256" key="4">
    <source>
        <dbReference type="ARBA" id="ARBA00022605"/>
    </source>
</evidence>
<dbReference type="GO" id="GO:0009423">
    <property type="term" value="P:chorismate biosynthetic process"/>
    <property type="evidence" value="ECO:0007669"/>
    <property type="project" value="UniProtKB-UniRule"/>
</dbReference>
<keyword evidence="7 11" id="KW-0274">FAD</keyword>
<feature type="binding site" evidence="11">
    <location>
        <begin position="246"/>
        <end position="247"/>
    </location>
    <ligand>
        <name>FMN</name>
        <dbReference type="ChEBI" id="CHEBI:58210"/>
    </ligand>
</feature>
<dbReference type="PIRSF" id="PIRSF001456">
    <property type="entry name" value="Chorismate_synth"/>
    <property type="match status" value="1"/>
</dbReference>
<dbReference type="Proteomes" id="UP000308000">
    <property type="component" value="Unassembled WGS sequence"/>
</dbReference>
<dbReference type="EC" id="4.2.3.5" evidence="3 11"/>
<keyword evidence="6 11" id="KW-0288">FMN</keyword>
<evidence type="ECO:0000256" key="3">
    <source>
        <dbReference type="ARBA" id="ARBA00013036"/>
    </source>
</evidence>
<evidence type="ECO:0000256" key="6">
    <source>
        <dbReference type="ARBA" id="ARBA00022643"/>
    </source>
</evidence>
<evidence type="ECO:0000256" key="1">
    <source>
        <dbReference type="ARBA" id="ARBA00005044"/>
    </source>
</evidence>
<gene>
    <name evidence="11 14" type="primary">aroC</name>
    <name evidence="14" type="ORF">FCS05_07755</name>
    <name evidence="13" type="ORF">HNQ10_001581</name>
</gene>
<comment type="catalytic activity">
    <reaction evidence="11 12">
        <text>5-O-(1-carboxyvinyl)-3-phosphoshikimate = chorismate + phosphate</text>
        <dbReference type="Rhea" id="RHEA:21020"/>
        <dbReference type="ChEBI" id="CHEBI:29748"/>
        <dbReference type="ChEBI" id="CHEBI:43474"/>
        <dbReference type="ChEBI" id="CHEBI:57701"/>
        <dbReference type="EC" id="4.2.3.5"/>
    </reaction>
</comment>
<dbReference type="FunFam" id="3.60.150.10:FF:000002">
    <property type="entry name" value="Chorismate synthase"/>
    <property type="match status" value="1"/>
</dbReference>
<keyword evidence="16" id="KW-1185">Reference proteome</keyword>
<feature type="binding site" evidence="11">
    <location>
        <begin position="128"/>
        <end position="130"/>
    </location>
    <ligand>
        <name>FMN</name>
        <dbReference type="ChEBI" id="CHEBI:58210"/>
    </ligand>
</feature>
<dbReference type="GO" id="GO:0004107">
    <property type="term" value="F:chorismate synthase activity"/>
    <property type="evidence" value="ECO:0007669"/>
    <property type="project" value="UniProtKB-UniRule"/>
</dbReference>
<feature type="binding site" evidence="11">
    <location>
        <position position="290"/>
    </location>
    <ligand>
        <name>FMN</name>
        <dbReference type="ChEBI" id="CHEBI:58210"/>
    </ligand>
</feature>
<evidence type="ECO:0000256" key="8">
    <source>
        <dbReference type="ARBA" id="ARBA00022857"/>
    </source>
</evidence>